<dbReference type="KEGG" id="cmar:IMCC12053_2105"/>
<name>A0A0P0AB38_9RHOB</name>
<dbReference type="Pfam" id="PF10983">
    <property type="entry name" value="DUF2793"/>
    <property type="match status" value="1"/>
</dbReference>
<dbReference type="AlphaFoldDB" id="A0A0P0AB38"/>
<evidence type="ECO:0000313" key="2">
    <source>
        <dbReference type="Proteomes" id="UP000064920"/>
    </source>
</evidence>
<dbReference type="Proteomes" id="UP000064920">
    <property type="component" value="Chromosome"/>
</dbReference>
<reference evidence="2" key="1">
    <citation type="submission" date="2015-05" db="EMBL/GenBank/DDBJ databases">
        <authorList>
            <person name="Oh H.-M."/>
            <person name="Yang J.-A."/>
            <person name="Cho J.-C."/>
            <person name="Kang I."/>
        </authorList>
    </citation>
    <scope>NUCLEOTIDE SEQUENCE [LARGE SCALE GENOMIC DNA]</scope>
    <source>
        <strain evidence="2">IMCC 12053</strain>
    </source>
</reference>
<accession>A0A0P0AB38</accession>
<dbReference type="PATRIC" id="fig|1397108.4.peg.2157"/>
<gene>
    <name evidence="1" type="ORF">IMCC12053_2105</name>
</gene>
<sequence length="235" mass="24202">MTDTPRLNLPLLAPSQAQKHVTVNEALTRLDALVQLALGSTTITTPPLAASEGDAYGVPAGAVNAWAAHEGQIAVYVNAGWAFVPATQGMRAYVVDQGAHACFDGTQWIEGLQSLSPNGAGMIQRTIEIDHVIGAGATSHVPFALPSQSVVFGVTGRVTTAIAGTATGFSLGVAGSVDRYGSALSMPQGSWLRGLTGAPVTYYSAEDLILTGEGGDFASGEIRIAVHCLQFAIPI</sequence>
<keyword evidence="2" id="KW-1185">Reference proteome</keyword>
<dbReference type="RefSeq" id="WP_062218754.1">
    <property type="nucleotide sequence ID" value="NZ_CP012023.1"/>
</dbReference>
<evidence type="ECO:0000313" key="1">
    <source>
        <dbReference type="EMBL" id="ALI56052.1"/>
    </source>
</evidence>
<dbReference type="STRING" id="1397108.IMCC12053_2105"/>
<protein>
    <submittedName>
        <fullName evidence="1">Uncharacterized protein</fullName>
    </submittedName>
</protein>
<proteinExistence type="predicted"/>
<dbReference type="OrthoDB" id="564699at2"/>
<dbReference type="EMBL" id="CP012023">
    <property type="protein sequence ID" value="ALI56052.1"/>
    <property type="molecule type" value="Genomic_DNA"/>
</dbReference>
<dbReference type="InterPro" id="IPR021251">
    <property type="entry name" value="DUF2793"/>
</dbReference>
<organism evidence="1 2">
    <name type="scientific">Celeribacter marinus</name>
    <dbReference type="NCBI Taxonomy" id="1397108"/>
    <lineage>
        <taxon>Bacteria</taxon>
        <taxon>Pseudomonadati</taxon>
        <taxon>Pseudomonadota</taxon>
        <taxon>Alphaproteobacteria</taxon>
        <taxon>Rhodobacterales</taxon>
        <taxon>Roseobacteraceae</taxon>
        <taxon>Celeribacter</taxon>
    </lineage>
</organism>